<name>A0A6A4T5X5_SCOMX</name>
<evidence type="ECO:0000313" key="2">
    <source>
        <dbReference type="Proteomes" id="UP000438429"/>
    </source>
</evidence>
<proteinExistence type="predicted"/>
<reference evidence="1 2" key="1">
    <citation type="submission" date="2019-06" db="EMBL/GenBank/DDBJ databases">
        <title>Draft genomes of female and male turbot (Scophthalmus maximus).</title>
        <authorList>
            <person name="Xu H."/>
            <person name="Xu X.-W."/>
            <person name="Shao C."/>
            <person name="Chen S."/>
        </authorList>
    </citation>
    <scope>NUCLEOTIDE SEQUENCE [LARGE SCALE GENOMIC DNA]</scope>
    <source>
        <strain evidence="1">Ysfricsl-2016a</strain>
        <tissue evidence="1">Blood</tissue>
    </source>
</reference>
<organism evidence="1 2">
    <name type="scientific">Scophthalmus maximus</name>
    <name type="common">Turbot</name>
    <name type="synonym">Psetta maxima</name>
    <dbReference type="NCBI Taxonomy" id="52904"/>
    <lineage>
        <taxon>Eukaryota</taxon>
        <taxon>Metazoa</taxon>
        <taxon>Chordata</taxon>
        <taxon>Craniata</taxon>
        <taxon>Vertebrata</taxon>
        <taxon>Euteleostomi</taxon>
        <taxon>Actinopterygii</taxon>
        <taxon>Neopterygii</taxon>
        <taxon>Teleostei</taxon>
        <taxon>Neoteleostei</taxon>
        <taxon>Acanthomorphata</taxon>
        <taxon>Carangaria</taxon>
        <taxon>Pleuronectiformes</taxon>
        <taxon>Pleuronectoidei</taxon>
        <taxon>Scophthalmidae</taxon>
        <taxon>Scophthalmus</taxon>
    </lineage>
</organism>
<dbReference type="AlphaFoldDB" id="A0A6A4T5X5"/>
<sequence length="85" mass="9398">MMRDTDQMGKDGDFLSDVIDSFTRFNSCNELRRVCVSCAQIRPVTGVDGHKPVAYDLVQLICEMDSVAFVMFSSSTGFFGTFGPV</sequence>
<comment type="caution">
    <text evidence="1">The sequence shown here is derived from an EMBL/GenBank/DDBJ whole genome shotgun (WGS) entry which is preliminary data.</text>
</comment>
<evidence type="ECO:0000313" key="1">
    <source>
        <dbReference type="EMBL" id="KAF0039688.1"/>
    </source>
</evidence>
<protein>
    <submittedName>
        <fullName evidence="1">Uncharacterized protein</fullName>
    </submittedName>
</protein>
<accession>A0A6A4T5X5</accession>
<dbReference type="Proteomes" id="UP000438429">
    <property type="component" value="Unassembled WGS sequence"/>
</dbReference>
<dbReference type="EMBL" id="VEVO01000007">
    <property type="protein sequence ID" value="KAF0039688.1"/>
    <property type="molecule type" value="Genomic_DNA"/>
</dbReference>
<gene>
    <name evidence="1" type="ORF">F2P81_007923</name>
</gene>